<evidence type="ECO:0000313" key="1">
    <source>
        <dbReference type="EMBL" id="MBB5292859.1"/>
    </source>
</evidence>
<dbReference type="AlphaFoldDB" id="A0A7W8MHP1"/>
<reference evidence="1 2" key="1">
    <citation type="submission" date="2020-08" db="EMBL/GenBank/DDBJ databases">
        <title>Genomic Encyclopedia of Type Strains, Phase IV (KMG-IV): sequencing the most valuable type-strain genomes for metagenomic binning, comparative biology and taxonomic classification.</title>
        <authorList>
            <person name="Goeker M."/>
        </authorList>
    </citation>
    <scope>NUCLEOTIDE SEQUENCE [LARGE SCALE GENOMIC DNA]</scope>
    <source>
        <strain evidence="1 2">DSM 25335</strain>
    </source>
</reference>
<dbReference type="Proteomes" id="UP000566663">
    <property type="component" value="Unassembled WGS sequence"/>
</dbReference>
<evidence type="ECO:0000313" key="2">
    <source>
        <dbReference type="Proteomes" id="UP000566663"/>
    </source>
</evidence>
<keyword evidence="2" id="KW-1185">Reference proteome</keyword>
<dbReference type="EMBL" id="JACHFZ010000005">
    <property type="protein sequence ID" value="MBB5292859.1"/>
    <property type="molecule type" value="Genomic_DNA"/>
</dbReference>
<evidence type="ECO:0008006" key="3">
    <source>
        <dbReference type="Google" id="ProtNLM"/>
    </source>
</evidence>
<name>A0A7W8MHP1_9CAUL</name>
<proteinExistence type="predicted"/>
<sequence>MPDVDITGRWRLRFFHGAAPPAGEEPVEITILDGRIEANACVHGGWRYRQDGPLLEVTPAQGPVCERMTTPFEDRFAGFMDTITRASIIQNGALILDSPGAQVEFRRAR</sequence>
<accession>A0A7W8MHP1</accession>
<comment type="caution">
    <text evidence="1">The sequence shown here is derived from an EMBL/GenBank/DDBJ whole genome shotgun (WGS) entry which is preliminary data.</text>
</comment>
<dbReference type="RefSeq" id="WP_343771703.1">
    <property type="nucleotide sequence ID" value="NZ_BAAAFF010000001.1"/>
</dbReference>
<protein>
    <recommendedName>
        <fullName evidence="3">DUF306 domain-containing protein</fullName>
    </recommendedName>
</protein>
<gene>
    <name evidence="1" type="ORF">HNQ67_002396</name>
</gene>
<organism evidence="1 2">
    <name type="scientific">Brevundimonas basaltis</name>
    <dbReference type="NCBI Taxonomy" id="472166"/>
    <lineage>
        <taxon>Bacteria</taxon>
        <taxon>Pseudomonadati</taxon>
        <taxon>Pseudomonadota</taxon>
        <taxon>Alphaproteobacteria</taxon>
        <taxon>Caulobacterales</taxon>
        <taxon>Caulobacteraceae</taxon>
        <taxon>Brevundimonas</taxon>
    </lineage>
</organism>